<dbReference type="Gene3D" id="1.20.120.160">
    <property type="entry name" value="HPT domain"/>
    <property type="match status" value="1"/>
</dbReference>
<dbReference type="AlphaFoldDB" id="A0A0C1QKR5"/>
<dbReference type="EC" id="2.7.13.3" evidence="3"/>
<dbReference type="SUPFAM" id="SSF55874">
    <property type="entry name" value="ATPase domain of HSP90 chaperone/DNA topoisomerase II/histidine kinase"/>
    <property type="match status" value="1"/>
</dbReference>
<dbReference type="SMART" id="SM00448">
    <property type="entry name" value="REC"/>
    <property type="match status" value="1"/>
</dbReference>
<dbReference type="PROSITE" id="PS50894">
    <property type="entry name" value="HPT"/>
    <property type="match status" value="1"/>
</dbReference>
<evidence type="ECO:0000256" key="14">
    <source>
        <dbReference type="PROSITE-ProRule" id="PRU00110"/>
    </source>
</evidence>
<keyword evidence="7" id="KW-0808">Transferase</keyword>
<evidence type="ECO:0000256" key="9">
    <source>
        <dbReference type="ARBA" id="ARBA00022777"/>
    </source>
</evidence>
<evidence type="ECO:0000256" key="13">
    <source>
        <dbReference type="ARBA" id="ARBA00023136"/>
    </source>
</evidence>
<dbReference type="Gene3D" id="1.25.40.10">
    <property type="entry name" value="Tetratricopeptide repeat domain"/>
    <property type="match status" value="1"/>
</dbReference>
<dbReference type="SUPFAM" id="SSF47226">
    <property type="entry name" value="Histidine-containing phosphotransfer domain, HPT domain"/>
    <property type="match status" value="1"/>
</dbReference>
<dbReference type="Gene3D" id="1.10.287.130">
    <property type="match status" value="1"/>
</dbReference>
<keyword evidence="12" id="KW-0902">Two-component regulatory system</keyword>
<dbReference type="Gene3D" id="3.30.565.10">
    <property type="entry name" value="Histidine kinase-like ATPase, C-terminal domain"/>
    <property type="match status" value="1"/>
</dbReference>
<keyword evidence="16" id="KW-0802">TPR repeat</keyword>
<dbReference type="Pfam" id="PF13424">
    <property type="entry name" value="TPR_12"/>
    <property type="match status" value="1"/>
</dbReference>
<dbReference type="PRINTS" id="PR00344">
    <property type="entry name" value="BCTRLSENSOR"/>
</dbReference>
<keyword evidence="13" id="KW-0472">Membrane</keyword>
<gene>
    <name evidence="20" type="ORF">JF50_20730</name>
</gene>
<keyword evidence="6 15" id="KW-0597">Phosphoprotein</keyword>
<dbReference type="FunFam" id="3.30.565.10:FF:000010">
    <property type="entry name" value="Sensor histidine kinase RcsC"/>
    <property type="match status" value="1"/>
</dbReference>
<keyword evidence="5" id="KW-0997">Cell inner membrane</keyword>
<dbReference type="SMART" id="SM00387">
    <property type="entry name" value="HATPase_c"/>
    <property type="match status" value="1"/>
</dbReference>
<dbReference type="Proteomes" id="UP000031327">
    <property type="component" value="Unassembled WGS sequence"/>
</dbReference>
<evidence type="ECO:0000256" key="1">
    <source>
        <dbReference type="ARBA" id="ARBA00000085"/>
    </source>
</evidence>
<dbReference type="PROSITE" id="PS50110">
    <property type="entry name" value="RESPONSE_REGULATORY"/>
    <property type="match status" value="1"/>
</dbReference>
<evidence type="ECO:0000259" key="19">
    <source>
        <dbReference type="PROSITE" id="PS50894"/>
    </source>
</evidence>
<name>A0A0C1QKR5_9GAMM</name>
<dbReference type="GO" id="GO:0000155">
    <property type="term" value="F:phosphorelay sensor kinase activity"/>
    <property type="evidence" value="ECO:0007669"/>
    <property type="project" value="InterPro"/>
</dbReference>
<evidence type="ECO:0000256" key="7">
    <source>
        <dbReference type="ARBA" id="ARBA00022679"/>
    </source>
</evidence>
<dbReference type="InterPro" id="IPR003594">
    <property type="entry name" value="HATPase_dom"/>
</dbReference>
<dbReference type="InterPro" id="IPR004358">
    <property type="entry name" value="Sig_transdc_His_kin-like_C"/>
</dbReference>
<keyword evidence="4" id="KW-1003">Cell membrane</keyword>
<comment type="catalytic activity">
    <reaction evidence="1">
        <text>ATP + protein L-histidine = ADP + protein N-phospho-L-histidine.</text>
        <dbReference type="EC" id="2.7.13.3"/>
    </reaction>
</comment>
<evidence type="ECO:0000256" key="5">
    <source>
        <dbReference type="ARBA" id="ARBA00022519"/>
    </source>
</evidence>
<accession>A0A0C1QKR5</accession>
<organism evidence="20 21">
    <name type="scientific">Pseudoalteromonas luteoviolacea</name>
    <dbReference type="NCBI Taxonomy" id="43657"/>
    <lineage>
        <taxon>Bacteria</taxon>
        <taxon>Pseudomonadati</taxon>
        <taxon>Pseudomonadota</taxon>
        <taxon>Gammaproteobacteria</taxon>
        <taxon>Alteromonadales</taxon>
        <taxon>Pseudoalteromonadaceae</taxon>
        <taxon>Pseudoalteromonas</taxon>
    </lineage>
</organism>
<evidence type="ECO:0000256" key="15">
    <source>
        <dbReference type="PROSITE-ProRule" id="PRU00169"/>
    </source>
</evidence>
<comment type="subcellular location">
    <subcellularLocation>
        <location evidence="2">Cell inner membrane</location>
        <topology evidence="2">Multi-pass membrane protein</topology>
    </subcellularLocation>
</comment>
<evidence type="ECO:0000256" key="4">
    <source>
        <dbReference type="ARBA" id="ARBA00022475"/>
    </source>
</evidence>
<dbReference type="Gene3D" id="3.40.50.2300">
    <property type="match status" value="1"/>
</dbReference>
<evidence type="ECO:0000256" key="10">
    <source>
        <dbReference type="ARBA" id="ARBA00022840"/>
    </source>
</evidence>
<dbReference type="PROSITE" id="PS50109">
    <property type="entry name" value="HIS_KIN"/>
    <property type="match status" value="1"/>
</dbReference>
<keyword evidence="11" id="KW-1133">Transmembrane helix</keyword>
<keyword evidence="10" id="KW-0067">ATP-binding</keyword>
<dbReference type="GO" id="GO:0005886">
    <property type="term" value="C:plasma membrane"/>
    <property type="evidence" value="ECO:0007669"/>
    <property type="project" value="UniProtKB-SubCell"/>
</dbReference>
<protein>
    <recommendedName>
        <fullName evidence="3">histidine kinase</fullName>
        <ecNumber evidence="3">2.7.13.3</ecNumber>
    </recommendedName>
</protein>
<evidence type="ECO:0000256" key="3">
    <source>
        <dbReference type="ARBA" id="ARBA00012438"/>
    </source>
</evidence>
<dbReference type="SMART" id="SM00388">
    <property type="entry name" value="HisKA"/>
    <property type="match status" value="1"/>
</dbReference>
<evidence type="ECO:0000256" key="2">
    <source>
        <dbReference type="ARBA" id="ARBA00004429"/>
    </source>
</evidence>
<evidence type="ECO:0000259" key="17">
    <source>
        <dbReference type="PROSITE" id="PS50109"/>
    </source>
</evidence>
<keyword evidence="10" id="KW-0547">Nucleotide-binding</keyword>
<dbReference type="InterPro" id="IPR019734">
    <property type="entry name" value="TPR_rpt"/>
</dbReference>
<dbReference type="Pfam" id="PF02518">
    <property type="entry name" value="HATPase_c"/>
    <property type="match status" value="1"/>
</dbReference>
<dbReference type="Pfam" id="PF00512">
    <property type="entry name" value="HisKA"/>
    <property type="match status" value="1"/>
</dbReference>
<dbReference type="InterPro" id="IPR011006">
    <property type="entry name" value="CheY-like_superfamily"/>
</dbReference>
<dbReference type="InterPro" id="IPR011990">
    <property type="entry name" value="TPR-like_helical_dom_sf"/>
</dbReference>
<feature type="domain" description="HPt" evidence="19">
    <location>
        <begin position="846"/>
        <end position="943"/>
    </location>
</feature>
<dbReference type="InterPro" id="IPR036097">
    <property type="entry name" value="HisK_dim/P_sf"/>
</dbReference>
<dbReference type="CDD" id="cd17546">
    <property type="entry name" value="REC_hyHK_CKI1_RcsC-like"/>
    <property type="match status" value="1"/>
</dbReference>
<dbReference type="InterPro" id="IPR036890">
    <property type="entry name" value="HATPase_C_sf"/>
</dbReference>
<dbReference type="SMART" id="SM00028">
    <property type="entry name" value="TPR"/>
    <property type="match status" value="5"/>
</dbReference>
<dbReference type="SUPFAM" id="SSF47384">
    <property type="entry name" value="Homodimeric domain of signal transducing histidine kinase"/>
    <property type="match status" value="1"/>
</dbReference>
<comment type="caution">
    <text evidence="20">The sequence shown here is derived from an EMBL/GenBank/DDBJ whole genome shotgun (WGS) entry which is preliminary data.</text>
</comment>
<evidence type="ECO:0000313" key="21">
    <source>
        <dbReference type="Proteomes" id="UP000031327"/>
    </source>
</evidence>
<evidence type="ECO:0000256" key="11">
    <source>
        <dbReference type="ARBA" id="ARBA00022989"/>
    </source>
</evidence>
<dbReference type="SUPFAM" id="SSF48452">
    <property type="entry name" value="TPR-like"/>
    <property type="match status" value="2"/>
</dbReference>
<dbReference type="PANTHER" id="PTHR43047">
    <property type="entry name" value="TWO-COMPONENT HISTIDINE PROTEIN KINASE"/>
    <property type="match status" value="1"/>
</dbReference>
<reference evidence="20 21" key="1">
    <citation type="submission" date="2014-12" db="EMBL/GenBank/DDBJ databases">
        <title>Draft Genome Sequence of Pseudoalteromonas luteoviolacea HI1.</title>
        <authorList>
            <person name="Asahina A.Y."/>
            <person name="Hadfield M.G."/>
        </authorList>
    </citation>
    <scope>NUCLEOTIDE SEQUENCE [LARGE SCALE GENOMIC DNA]</scope>
    <source>
        <strain evidence="20 21">HI1</strain>
    </source>
</reference>
<dbReference type="InterPro" id="IPR036641">
    <property type="entry name" value="HPT_dom_sf"/>
</dbReference>
<sequence>MLIVALGFSFYTMATEPLSEVQSLQQQIENITQLDDWQEKKMATEQLLNHPMLLSKQRITLLQNMGSAAFSSGQITDGIGYFKELELSVDGDLDPELLYQAMKMQGIGWYHSGGFSAAVTEYERALVLARLHLPSIELGHILNNLGLARLQMHDLIGALSSFTEAYSIYQTHGDDQDEADIILNIAGVYIRLLRYEKAEELSLKAIKLFNVLSDSYGLALAQANLGVMYTHTGRYEEARTFLQKAVDYYEAANDIKHLSYEYANLARVSVVLGEVERAEVEVNFAIYYAEKSGNLANMAEALHVQAQVDLIKGQIVAAMEAAQRSMEISRDLGSSLREKESMLLFALTKAAQGETANALSIMVEYNKARTQLLNQALFSEAEKYQKQFEESELSQELAKLKQAQQLQELKSKQQQQLIWMSMLVVGFALLASIAWYRRSLEHKAKLDLRHEVALRTAELQKTADQLRSANQIKSQFLANISHEIRTPLTAILGYSENMLRENQHNLELKEPLEVLLRQGVHLKELISDVLDLSKIEAEQLELEMTEFNVEALLTDITDMFHHPCIEKSLELIVDHHLETPYWVCLDYVRVKQVLINLLSNAIKFTHKGHVELIAEPSEGGIRFTVTDTGIGMSGEQLDKIFDYFQQGDNSISRRFGGSGLGLSLSQQLANMMGGTIRAMSELHVGSRFSFWLPCKRLNASHCENTAQQSQVRPAAMFSGEVLVAEDHDDNRALFERILHQLGVKVESAADGRQVVEKCLSSFPDLVLMDIQMPEMDGLEALKLLRQAGYEGPVYALTANVMEHEISYYLKNGFSGHLSKPIEHNKLVTVLHKELQENEQQNNHAEMCLDMSDLKQSFASTLEQERYKLIDLWQDSDHDGLQYHCHKIAGAAAVFGFTAIADIAKQFEQALKEQKQAQYQDLFLILCDELKVQAYSEQFDVTGV</sequence>
<dbReference type="EMBL" id="JWIC01000008">
    <property type="protein sequence ID" value="KID55612.1"/>
    <property type="molecule type" value="Genomic_DNA"/>
</dbReference>
<dbReference type="InterPro" id="IPR008207">
    <property type="entry name" value="Sig_transdc_His_kin_Hpt_dom"/>
</dbReference>
<evidence type="ECO:0000256" key="6">
    <source>
        <dbReference type="ARBA" id="ARBA00022553"/>
    </source>
</evidence>
<proteinExistence type="predicted"/>
<evidence type="ECO:0000256" key="12">
    <source>
        <dbReference type="ARBA" id="ARBA00023012"/>
    </source>
</evidence>
<dbReference type="CDD" id="cd00082">
    <property type="entry name" value="HisKA"/>
    <property type="match status" value="1"/>
</dbReference>
<keyword evidence="8" id="KW-0812">Transmembrane</keyword>
<dbReference type="InterPro" id="IPR001789">
    <property type="entry name" value="Sig_transdc_resp-reg_receiver"/>
</dbReference>
<feature type="domain" description="Response regulatory" evidence="18">
    <location>
        <begin position="720"/>
        <end position="834"/>
    </location>
</feature>
<feature type="repeat" description="TPR" evidence="16">
    <location>
        <begin position="219"/>
        <end position="252"/>
    </location>
</feature>
<dbReference type="CDD" id="cd00088">
    <property type="entry name" value="HPT"/>
    <property type="match status" value="1"/>
</dbReference>
<dbReference type="Pfam" id="PF01627">
    <property type="entry name" value="Hpt"/>
    <property type="match status" value="1"/>
</dbReference>
<feature type="modified residue" description="4-aspartylphosphate" evidence="15">
    <location>
        <position position="769"/>
    </location>
</feature>
<evidence type="ECO:0000256" key="8">
    <source>
        <dbReference type="ARBA" id="ARBA00022692"/>
    </source>
</evidence>
<feature type="domain" description="Histidine kinase" evidence="17">
    <location>
        <begin position="479"/>
        <end position="696"/>
    </location>
</feature>
<dbReference type="Pfam" id="PF00072">
    <property type="entry name" value="Response_reg"/>
    <property type="match status" value="1"/>
</dbReference>
<dbReference type="InterPro" id="IPR003661">
    <property type="entry name" value="HisK_dim/P_dom"/>
</dbReference>
<feature type="modified residue" description="Phosphohistidine" evidence="14">
    <location>
        <position position="885"/>
    </location>
</feature>
<dbReference type="PROSITE" id="PS50005">
    <property type="entry name" value="TPR"/>
    <property type="match status" value="1"/>
</dbReference>
<dbReference type="SUPFAM" id="SSF52172">
    <property type="entry name" value="CheY-like"/>
    <property type="match status" value="1"/>
</dbReference>
<keyword evidence="9" id="KW-0418">Kinase</keyword>
<dbReference type="InterPro" id="IPR005467">
    <property type="entry name" value="His_kinase_dom"/>
</dbReference>
<dbReference type="FunFam" id="1.10.287.130:FF:000001">
    <property type="entry name" value="Two-component sensor histidine kinase"/>
    <property type="match status" value="1"/>
</dbReference>
<evidence type="ECO:0000313" key="20">
    <source>
        <dbReference type="EMBL" id="KID55612.1"/>
    </source>
</evidence>
<dbReference type="PANTHER" id="PTHR43047:SF64">
    <property type="entry name" value="HISTIDINE KINASE CONTAINING CHEY-HOMOLOGOUS RECEIVER DOMAIN AND PAS DOMAIN-RELATED"/>
    <property type="match status" value="1"/>
</dbReference>
<evidence type="ECO:0000256" key="16">
    <source>
        <dbReference type="PROSITE-ProRule" id="PRU00339"/>
    </source>
</evidence>
<evidence type="ECO:0000259" key="18">
    <source>
        <dbReference type="PROSITE" id="PS50110"/>
    </source>
</evidence>